<dbReference type="InterPro" id="IPR010718">
    <property type="entry name" value="DUF1294"/>
</dbReference>
<dbReference type="PROSITE" id="PS51857">
    <property type="entry name" value="CSD_2"/>
    <property type="match status" value="1"/>
</dbReference>
<dbReference type="GO" id="GO:0005737">
    <property type="term" value="C:cytoplasm"/>
    <property type="evidence" value="ECO:0007669"/>
    <property type="project" value="TreeGrafter"/>
</dbReference>
<gene>
    <name evidence="4" type="ORF">SAMN04244571_01777</name>
    <name evidence="5" type="ORF">SAMN04244574_04451</name>
</gene>
<keyword evidence="6" id="KW-1185">Reference proteome</keyword>
<keyword evidence="2" id="KW-0812">Transmembrane</keyword>
<feature type="region of interest" description="Disordered" evidence="1">
    <location>
        <begin position="71"/>
        <end position="92"/>
    </location>
</feature>
<dbReference type="PANTHER" id="PTHR12962:SF1">
    <property type="entry name" value="COLD SHOCK DOMAIN-CONTAINING PROTEIN CG9705"/>
    <property type="match status" value="1"/>
</dbReference>
<dbReference type="InterPro" id="IPR002059">
    <property type="entry name" value="CSP_DNA-bd"/>
</dbReference>
<dbReference type="Pfam" id="PF00313">
    <property type="entry name" value="CSD"/>
    <property type="match status" value="1"/>
</dbReference>
<accession>A0A1I4I2R2</accession>
<name>A0A1I4I2R2_9GAMM</name>
<feature type="region of interest" description="Disordered" evidence="1">
    <location>
        <begin position="246"/>
        <end position="274"/>
    </location>
</feature>
<dbReference type="InterPro" id="IPR052069">
    <property type="entry name" value="Ca-reg_mRNA-binding_domain"/>
</dbReference>
<dbReference type="CDD" id="cd04458">
    <property type="entry name" value="CSP_CDS"/>
    <property type="match status" value="1"/>
</dbReference>
<evidence type="ECO:0000259" key="3">
    <source>
        <dbReference type="PROSITE" id="PS51857"/>
    </source>
</evidence>
<keyword evidence="2" id="KW-1133">Transmembrane helix</keyword>
<dbReference type="AlphaFoldDB" id="A0A1I4I2R2"/>
<proteinExistence type="predicted"/>
<dbReference type="EMBL" id="FOKJ01000023">
    <property type="protein sequence ID" value="SFB20266.1"/>
    <property type="molecule type" value="Genomic_DNA"/>
</dbReference>
<evidence type="ECO:0000313" key="4">
    <source>
        <dbReference type="EMBL" id="SFB20266.1"/>
    </source>
</evidence>
<reference evidence="4 6" key="1">
    <citation type="submission" date="2016-10" db="EMBL/GenBank/DDBJ databases">
        <authorList>
            <person name="Varghese N."/>
            <person name="Submissions S."/>
        </authorList>
    </citation>
    <scope>NUCLEOTIDE SEQUENCE [LARGE SCALE GENOMIC DNA]</scope>
    <source>
        <strain evidence="4 6">DSM 282</strain>
    </source>
</reference>
<evidence type="ECO:0000256" key="1">
    <source>
        <dbReference type="SAM" id="MobiDB-lite"/>
    </source>
</evidence>
<dbReference type="GO" id="GO:0043488">
    <property type="term" value="P:regulation of mRNA stability"/>
    <property type="evidence" value="ECO:0007669"/>
    <property type="project" value="TreeGrafter"/>
</dbReference>
<sequence length="274" mass="30861">MILWGSLRFGFIQPEQGGEQLFVHISAMRGDRRPAPGEAVLFLAEPDQQGRLRARHMRFDELTLDRPAIRRKPRPAAIQPERPACRDRSGRSDSGAIRNLPLKSTLFLGLCALPVGGALQMLQRTDFVWPLCAYGLLSLIGFFQYWGDKNRAEKGGWRTPENTLHAVELLGGWPGALLAQQVFRHKTRKVSYQAVFWGIVGLHQAFWGDWLLLGGKFVRQVLPQLAGFMSGRIYSRPATAANEFARHKSGRPDGRPYSFRSPRPGCAGSRRRCR</sequence>
<dbReference type="SUPFAM" id="SSF50249">
    <property type="entry name" value="Nucleic acid-binding proteins"/>
    <property type="match status" value="1"/>
</dbReference>
<organism evidence="5 7">
    <name type="scientific">Azotobacter beijerinckii</name>
    <dbReference type="NCBI Taxonomy" id="170623"/>
    <lineage>
        <taxon>Bacteria</taxon>
        <taxon>Pseudomonadati</taxon>
        <taxon>Pseudomonadota</taxon>
        <taxon>Gammaproteobacteria</taxon>
        <taxon>Pseudomonadales</taxon>
        <taxon>Pseudomonadaceae</taxon>
        <taxon>Azotobacter</taxon>
    </lineage>
</organism>
<dbReference type="Proteomes" id="UP000199579">
    <property type="component" value="Unassembled WGS sequence"/>
</dbReference>
<evidence type="ECO:0000256" key="2">
    <source>
        <dbReference type="SAM" id="Phobius"/>
    </source>
</evidence>
<dbReference type="Pfam" id="PF06961">
    <property type="entry name" value="DUF1294"/>
    <property type="match status" value="1"/>
</dbReference>
<dbReference type="Gene3D" id="2.40.50.140">
    <property type="entry name" value="Nucleic acid-binding proteins"/>
    <property type="match status" value="1"/>
</dbReference>
<dbReference type="Proteomes" id="UP000198861">
    <property type="component" value="Unassembled WGS sequence"/>
</dbReference>
<evidence type="ECO:0000313" key="6">
    <source>
        <dbReference type="Proteomes" id="UP000198861"/>
    </source>
</evidence>
<dbReference type="PANTHER" id="PTHR12962">
    <property type="entry name" value="CALCIUM-REGULATED HEAT STABLE PROTEIN CRHSP-24-RELATED"/>
    <property type="match status" value="1"/>
</dbReference>
<dbReference type="EMBL" id="FOSX01000138">
    <property type="protein sequence ID" value="SFL48407.1"/>
    <property type="molecule type" value="Genomic_DNA"/>
</dbReference>
<evidence type="ECO:0000313" key="7">
    <source>
        <dbReference type="Proteomes" id="UP000199579"/>
    </source>
</evidence>
<reference evidence="5 7" key="2">
    <citation type="submission" date="2016-10" db="EMBL/GenBank/DDBJ databases">
        <authorList>
            <person name="de Groot N.N."/>
        </authorList>
    </citation>
    <scope>NUCLEOTIDE SEQUENCE [LARGE SCALE GENOMIC DNA]</scope>
    <source>
        <strain evidence="5 7">DSM 381</strain>
    </source>
</reference>
<evidence type="ECO:0000313" key="5">
    <source>
        <dbReference type="EMBL" id="SFL48407.1"/>
    </source>
</evidence>
<feature type="domain" description="CSD" evidence="3">
    <location>
        <begin position="1"/>
        <end position="59"/>
    </location>
</feature>
<keyword evidence="2" id="KW-0472">Membrane</keyword>
<protein>
    <submittedName>
        <fullName evidence="5">Uncharacterized membrane protein YsdA, DUF1294 family</fullName>
    </submittedName>
</protein>
<dbReference type="GO" id="GO:0003730">
    <property type="term" value="F:mRNA 3'-UTR binding"/>
    <property type="evidence" value="ECO:0007669"/>
    <property type="project" value="TreeGrafter"/>
</dbReference>
<feature type="transmembrane region" description="Helical" evidence="2">
    <location>
        <begin position="127"/>
        <end position="146"/>
    </location>
</feature>
<dbReference type="InterPro" id="IPR012340">
    <property type="entry name" value="NA-bd_OB-fold"/>
</dbReference>